<evidence type="ECO:0000313" key="8">
    <source>
        <dbReference type="EMBL" id="KAJ8389482.1"/>
    </source>
</evidence>
<dbReference type="PROSITE" id="PS51805">
    <property type="entry name" value="EPHD"/>
    <property type="match status" value="1"/>
</dbReference>
<feature type="compositionally biased region" description="Polar residues" evidence="6">
    <location>
        <begin position="556"/>
        <end position="567"/>
    </location>
</feature>
<feature type="region of interest" description="Disordered" evidence="6">
    <location>
        <begin position="498"/>
        <end position="530"/>
    </location>
</feature>
<comment type="caution">
    <text evidence="8">The sequence shown here is derived from an EMBL/GenBank/DDBJ whole genome shotgun (WGS) entry which is preliminary data.</text>
</comment>
<organism evidence="8 9">
    <name type="scientific">Aldrovandia affinis</name>
    <dbReference type="NCBI Taxonomy" id="143900"/>
    <lineage>
        <taxon>Eukaryota</taxon>
        <taxon>Metazoa</taxon>
        <taxon>Chordata</taxon>
        <taxon>Craniata</taxon>
        <taxon>Vertebrata</taxon>
        <taxon>Euteleostomi</taxon>
        <taxon>Actinopterygii</taxon>
        <taxon>Neopterygii</taxon>
        <taxon>Teleostei</taxon>
        <taxon>Notacanthiformes</taxon>
        <taxon>Halosauridae</taxon>
        <taxon>Aldrovandia</taxon>
    </lineage>
</organism>
<feature type="region of interest" description="Disordered" evidence="6">
    <location>
        <begin position="548"/>
        <end position="579"/>
    </location>
</feature>
<evidence type="ECO:0000259" key="7">
    <source>
        <dbReference type="PROSITE" id="PS51805"/>
    </source>
</evidence>
<keyword evidence="3" id="KW-0862">Zinc</keyword>
<evidence type="ECO:0000256" key="5">
    <source>
        <dbReference type="ARBA" id="ARBA00023163"/>
    </source>
</evidence>
<dbReference type="SMART" id="SM00541">
    <property type="entry name" value="FYRN"/>
    <property type="match status" value="1"/>
</dbReference>
<keyword evidence="4" id="KW-0805">Transcription regulation</keyword>
<dbReference type="PANTHER" id="PTHR45838:SF3">
    <property type="entry name" value="HISTONE-LYSINE N-METHYLTRANSFERASE 2B"/>
    <property type="match status" value="1"/>
</dbReference>
<proteinExistence type="predicted"/>
<dbReference type="GO" id="GO:0035097">
    <property type="term" value="C:histone methyltransferase complex"/>
    <property type="evidence" value="ECO:0007669"/>
    <property type="project" value="TreeGrafter"/>
</dbReference>
<accession>A0AAD7RSM1</accession>
<dbReference type="Gene3D" id="3.30.160.360">
    <property type="match status" value="1"/>
</dbReference>
<dbReference type="EMBL" id="JAINUG010000182">
    <property type="protein sequence ID" value="KAJ8389482.1"/>
    <property type="molecule type" value="Genomic_DNA"/>
</dbReference>
<evidence type="ECO:0000256" key="1">
    <source>
        <dbReference type="ARBA" id="ARBA00022723"/>
    </source>
</evidence>
<dbReference type="PROSITE" id="PS51542">
    <property type="entry name" value="FYRN"/>
    <property type="match status" value="1"/>
</dbReference>
<gene>
    <name evidence="8" type="ORF">AAFF_G00120200</name>
</gene>
<keyword evidence="2" id="KW-0863">Zinc-finger</keyword>
<name>A0AAD7RSM1_9TELE</name>
<dbReference type="Pfam" id="PF05964">
    <property type="entry name" value="FYRN"/>
    <property type="match status" value="1"/>
</dbReference>
<feature type="compositionally biased region" description="Polar residues" evidence="6">
    <location>
        <begin position="278"/>
        <end position="298"/>
    </location>
</feature>
<keyword evidence="9" id="KW-1185">Reference proteome</keyword>
<evidence type="ECO:0000256" key="2">
    <source>
        <dbReference type="ARBA" id="ARBA00022771"/>
    </source>
</evidence>
<feature type="compositionally biased region" description="Acidic residues" evidence="6">
    <location>
        <begin position="517"/>
        <end position="526"/>
    </location>
</feature>
<sequence>MCARARNCVFQDDKKVFCQAHRDLITDKMVTGTGFEVLRRVFVDFEGISLRRKFLTGLEPESINMMIGSLLINSLGVLTELSESQGKLFPVGYQCSRWYWSTVDPRRRCRYTCKVKEVRPPVQEKPTEEPPDQGDNHTIVHSPSPHTEMEMREAEMALSRPSIEAPPTTPSPTSKLDMGAIAKVPSYPQARRPAGGIFRPLPSPGCASSKSHPILTIGDLEESRRPRRYGPISRGASTRSRVASPTSGIPSEPISLRSVESLHSKSFPVPSPLFPLSATENLQPSPSSRQRGRNSPSVRGSVLTAPHTTSELYPVNSPPPSLPVTQSSLTLRNFPMPRLPFEINKADSAEVPHDILAIAEPEDIAEANGTSLPLHGDDSGQGSGTHMISDQEFPFVPFDVDSDVAVASVLNAKLDFSETLLNENSCGAQIVVSGEEVEVNPDGLADDTDDPDKASAVVKALSLPLTTASEQWGGVSSDEDMDNYFDFSRTVISSEAPVDPVQALAPPPSESIPQLDGIDDGNESDASEATNDGIQNLKSADKAQNLTQLPEVPPQGDNQGNGLNHPSTPSPSPACAKEQFELSSYSEQCVTSTKDNFLPPSEALTQNMTSGFLKMDSTQQEDAVPPLGTYQGSAETILDTEHSLIDVDPESHQLLEVISVENGDVEHSASQVEPTIIVEVQTVPAEAIESITQETTFTEGLMDEEISILQGTDSETVSGTFLVCESSDLPSSSASYTNLVTASEVVPMHSEPAEVQKEIFLDPDSGHFVADDGTILYLTERTEDDDLPTGSTVNGDQEVATGSPALSTTTLNQAPAPSQAPRIPLRINPSVQLIVPPAKAVPITYMQATIDPLLPTRVMNSIPSVQHVRTMLLPSSGYRQATQAVAQPVSSTTVRSCRLPPPLPLGLSK</sequence>
<evidence type="ECO:0000313" key="9">
    <source>
        <dbReference type="Proteomes" id="UP001221898"/>
    </source>
</evidence>
<protein>
    <recommendedName>
        <fullName evidence="7">PHD-type domain-containing protein</fullName>
    </recommendedName>
</protein>
<dbReference type="GO" id="GO:0008270">
    <property type="term" value="F:zinc ion binding"/>
    <property type="evidence" value="ECO:0007669"/>
    <property type="project" value="UniProtKB-KW"/>
</dbReference>
<dbReference type="FunFam" id="3.30.160.360:FF:000009">
    <property type="entry name" value="Histone-lysine N-methyltransferase"/>
    <property type="match status" value="1"/>
</dbReference>
<evidence type="ECO:0000256" key="6">
    <source>
        <dbReference type="SAM" id="MobiDB-lite"/>
    </source>
</evidence>
<feature type="region of interest" description="Disordered" evidence="6">
    <location>
        <begin position="275"/>
        <end position="302"/>
    </location>
</feature>
<dbReference type="Proteomes" id="UP001221898">
    <property type="component" value="Unassembled WGS sequence"/>
</dbReference>
<feature type="region of interest" description="Disordered" evidence="6">
    <location>
        <begin position="120"/>
        <end position="178"/>
    </location>
</feature>
<feature type="region of interest" description="Disordered" evidence="6">
    <location>
        <begin position="190"/>
        <end position="254"/>
    </location>
</feature>
<keyword evidence="5" id="KW-0804">Transcription</keyword>
<keyword evidence="1" id="KW-0479">Metal-binding</keyword>
<dbReference type="GO" id="GO:0045893">
    <property type="term" value="P:positive regulation of DNA-templated transcription"/>
    <property type="evidence" value="ECO:0007669"/>
    <property type="project" value="TreeGrafter"/>
</dbReference>
<dbReference type="InterPro" id="IPR003888">
    <property type="entry name" value="FYrich_N"/>
</dbReference>
<dbReference type="InterPro" id="IPR034732">
    <property type="entry name" value="EPHD"/>
</dbReference>
<feature type="compositionally biased region" description="Polar residues" evidence="6">
    <location>
        <begin position="235"/>
        <end position="249"/>
    </location>
</feature>
<evidence type="ECO:0000256" key="3">
    <source>
        <dbReference type="ARBA" id="ARBA00022833"/>
    </source>
</evidence>
<dbReference type="GO" id="GO:0042800">
    <property type="term" value="F:histone H3K4 methyltransferase activity"/>
    <property type="evidence" value="ECO:0007669"/>
    <property type="project" value="TreeGrafter"/>
</dbReference>
<dbReference type="AlphaFoldDB" id="A0AAD7RSM1"/>
<feature type="domain" description="PHD-type" evidence="7">
    <location>
        <begin position="1"/>
        <end position="22"/>
    </location>
</feature>
<dbReference type="PANTHER" id="PTHR45838">
    <property type="entry name" value="HISTONE-LYSINE-N-METHYLTRANSFERASE 2 KMT2 FAMILY MEMBER"/>
    <property type="match status" value="1"/>
</dbReference>
<reference evidence="8" key="1">
    <citation type="journal article" date="2023" name="Science">
        <title>Genome structures resolve the early diversification of teleost fishes.</title>
        <authorList>
            <person name="Parey E."/>
            <person name="Louis A."/>
            <person name="Montfort J."/>
            <person name="Bouchez O."/>
            <person name="Roques C."/>
            <person name="Iampietro C."/>
            <person name="Lluch J."/>
            <person name="Castinel A."/>
            <person name="Donnadieu C."/>
            <person name="Desvignes T."/>
            <person name="Floi Bucao C."/>
            <person name="Jouanno E."/>
            <person name="Wen M."/>
            <person name="Mejri S."/>
            <person name="Dirks R."/>
            <person name="Jansen H."/>
            <person name="Henkel C."/>
            <person name="Chen W.J."/>
            <person name="Zahm M."/>
            <person name="Cabau C."/>
            <person name="Klopp C."/>
            <person name="Thompson A.W."/>
            <person name="Robinson-Rechavi M."/>
            <person name="Braasch I."/>
            <person name="Lecointre G."/>
            <person name="Bobe J."/>
            <person name="Postlethwait J.H."/>
            <person name="Berthelot C."/>
            <person name="Roest Crollius H."/>
            <person name="Guiguen Y."/>
        </authorList>
    </citation>
    <scope>NUCLEOTIDE SEQUENCE</scope>
    <source>
        <strain evidence="8">NC1722</strain>
    </source>
</reference>
<evidence type="ECO:0000256" key="4">
    <source>
        <dbReference type="ARBA" id="ARBA00023015"/>
    </source>
</evidence>